<evidence type="ECO:0000256" key="2">
    <source>
        <dbReference type="ARBA" id="ARBA00022598"/>
    </source>
</evidence>
<dbReference type="GO" id="GO:0003909">
    <property type="term" value="F:DNA ligase activity"/>
    <property type="evidence" value="ECO:0007669"/>
    <property type="project" value="TreeGrafter"/>
</dbReference>
<keyword evidence="6 10" id="KW-0342">GTP-binding</keyword>
<organism evidence="12 13">
    <name type="scientific">Heliomicrobium undosum</name>
    <dbReference type="NCBI Taxonomy" id="121734"/>
    <lineage>
        <taxon>Bacteria</taxon>
        <taxon>Bacillati</taxon>
        <taxon>Bacillota</taxon>
        <taxon>Clostridia</taxon>
        <taxon>Eubacteriales</taxon>
        <taxon>Heliobacteriaceae</taxon>
        <taxon>Heliomicrobium</taxon>
    </lineage>
</organism>
<dbReference type="SUPFAM" id="SSF103365">
    <property type="entry name" value="Hypothetical protein PH1602"/>
    <property type="match status" value="1"/>
</dbReference>
<feature type="binding site" evidence="10">
    <location>
        <begin position="284"/>
        <end position="285"/>
    </location>
    <ligand>
        <name>GMP</name>
        <dbReference type="ChEBI" id="CHEBI:58115"/>
    </ligand>
</feature>
<feature type="binding site" evidence="11">
    <location>
        <position position="284"/>
    </location>
    <ligand>
        <name>Mn(2+)</name>
        <dbReference type="ChEBI" id="CHEBI:29035"/>
        <label>2</label>
    </ligand>
</feature>
<evidence type="ECO:0000313" key="12">
    <source>
        <dbReference type="EMBL" id="MZP29768.1"/>
    </source>
</evidence>
<evidence type="ECO:0000256" key="11">
    <source>
        <dbReference type="PIRSR" id="PIRSR601233-3"/>
    </source>
</evidence>
<keyword evidence="4 10" id="KW-0547">Nucleotide-binding</keyword>
<evidence type="ECO:0000256" key="1">
    <source>
        <dbReference type="ARBA" id="ARBA00012726"/>
    </source>
</evidence>
<evidence type="ECO:0000256" key="10">
    <source>
        <dbReference type="PIRSR" id="PIRSR601233-2"/>
    </source>
</evidence>
<dbReference type="AlphaFoldDB" id="A0A845L7R4"/>
<evidence type="ECO:0000256" key="8">
    <source>
        <dbReference type="ARBA" id="ARBA00047746"/>
    </source>
</evidence>
<feature type="binding site" evidence="10">
    <location>
        <position position="323"/>
    </location>
    <ligand>
        <name>GMP</name>
        <dbReference type="ChEBI" id="CHEBI:58115"/>
    </ligand>
</feature>
<feature type="binding site" evidence="10">
    <location>
        <begin position="169"/>
        <end position="173"/>
    </location>
    <ligand>
        <name>GMP</name>
        <dbReference type="ChEBI" id="CHEBI:58115"/>
    </ligand>
</feature>
<dbReference type="EMBL" id="WXEY01000007">
    <property type="protein sequence ID" value="MZP29768.1"/>
    <property type="molecule type" value="Genomic_DNA"/>
</dbReference>
<dbReference type="RefSeq" id="WP_161257846.1">
    <property type="nucleotide sequence ID" value="NZ_WXEY01000007.1"/>
</dbReference>
<keyword evidence="5" id="KW-0692">RNA repair</keyword>
<keyword evidence="7 11" id="KW-0464">Manganese</keyword>
<dbReference type="EC" id="6.5.1.8" evidence="1"/>
<name>A0A845L7R4_9FIRM</name>
<keyword evidence="13" id="KW-1185">Reference proteome</keyword>
<feature type="binding site" evidence="10">
    <location>
        <position position="414"/>
    </location>
    <ligand>
        <name>GMP</name>
        <dbReference type="ChEBI" id="CHEBI:58115"/>
    </ligand>
</feature>
<accession>A0A845L7R4</accession>
<dbReference type="Proteomes" id="UP000463470">
    <property type="component" value="Unassembled WGS sequence"/>
</dbReference>
<sequence>MFVIYEKEKQKLPIKVWLESIEQIEPGCLEQAINLSNLPFALHHIALMPDTHQGYGMPIGGVLTTENVIVPNAVGVDIGCGMIFSQTNIPAELLKNTQTKSGSLLQIIVGDILRNIPTGFAHHPKAQPLSEEFQEMVNSTKPVAAQHEELCKRIFPSCLHQVGTLGGGNHFIEVQEDEDGMIALMIHSGSRNVGKQVCDYFNKRAKALNEKWLSTVPSEMDLAFLPTDTAEGRDYIRFMNFSLAMAKENRQQMMTKVQEILARYTEKFTGFTNIEFSMEVNAHHNYAAMEHHFGKNVWVHRKGAIRVREGDYGIIPGAMGSFSYIVKGKGNPDSFMTCSHGAGRKMGRKEAARQISVEQTMVDLKQQGVVLGKNKKSDVAEESRFAYKDIDFVIHNELDLIEPVKKLKTVGVVKG</sequence>
<dbReference type="GO" id="GO:0006396">
    <property type="term" value="P:RNA processing"/>
    <property type="evidence" value="ECO:0007669"/>
    <property type="project" value="InterPro"/>
</dbReference>
<evidence type="ECO:0000313" key="13">
    <source>
        <dbReference type="Proteomes" id="UP000463470"/>
    </source>
</evidence>
<dbReference type="InterPro" id="IPR001233">
    <property type="entry name" value="RtcB"/>
</dbReference>
<dbReference type="InterPro" id="IPR036025">
    <property type="entry name" value="RtcB-like_sf"/>
</dbReference>
<evidence type="ECO:0000256" key="3">
    <source>
        <dbReference type="ARBA" id="ARBA00022723"/>
    </source>
</evidence>
<comment type="catalytic activity">
    <reaction evidence="8">
        <text>a 3'-end 3'-phospho-ribonucleotide-RNA + a 5'-end dephospho-ribonucleoside-RNA + GTP = a ribonucleotidyl-ribonucleotide-RNA + GMP + diphosphate</text>
        <dbReference type="Rhea" id="RHEA:68076"/>
        <dbReference type="Rhea" id="RHEA-COMP:10463"/>
        <dbReference type="Rhea" id="RHEA-COMP:13936"/>
        <dbReference type="Rhea" id="RHEA-COMP:17355"/>
        <dbReference type="ChEBI" id="CHEBI:33019"/>
        <dbReference type="ChEBI" id="CHEBI:37565"/>
        <dbReference type="ChEBI" id="CHEBI:58115"/>
        <dbReference type="ChEBI" id="CHEBI:83062"/>
        <dbReference type="ChEBI" id="CHEBI:138284"/>
        <dbReference type="ChEBI" id="CHEBI:173118"/>
        <dbReference type="EC" id="6.5.1.8"/>
    </reaction>
</comment>
<gene>
    <name evidence="12" type="ORF">GTO91_08625</name>
</gene>
<feature type="binding site" evidence="10">
    <location>
        <begin position="316"/>
        <end position="319"/>
    </location>
    <ligand>
        <name>GMP</name>
        <dbReference type="ChEBI" id="CHEBI:58115"/>
    </ligand>
</feature>
<feature type="active site" description="GMP-histidine intermediate" evidence="9">
    <location>
        <position position="340"/>
    </location>
</feature>
<feature type="binding site" evidence="11">
    <location>
        <position position="170"/>
    </location>
    <ligand>
        <name>Mn(2+)</name>
        <dbReference type="ChEBI" id="CHEBI:29035"/>
        <label>1</label>
    </ligand>
</feature>
<dbReference type="Pfam" id="PF01139">
    <property type="entry name" value="RtcB"/>
    <property type="match status" value="1"/>
</dbReference>
<dbReference type="Gene3D" id="3.90.1860.10">
    <property type="entry name" value="tRNA-splicing ligase RtcB"/>
    <property type="match status" value="1"/>
</dbReference>
<protein>
    <recommendedName>
        <fullName evidence="1">3'-phosphate/5'-hydroxy nucleic acid ligase</fullName>
        <ecNumber evidence="1">6.5.1.8</ecNumber>
    </recommendedName>
</protein>
<evidence type="ECO:0000256" key="6">
    <source>
        <dbReference type="ARBA" id="ARBA00023134"/>
    </source>
</evidence>
<dbReference type="InterPro" id="IPR052915">
    <property type="entry name" value="RtcB-like"/>
</dbReference>
<feature type="binding site" evidence="11">
    <location>
        <position position="187"/>
    </location>
    <ligand>
        <name>Mn(2+)</name>
        <dbReference type="ChEBI" id="CHEBI:29035"/>
        <label>2</label>
    </ligand>
</feature>
<feature type="binding site" evidence="11">
    <location>
        <position position="77"/>
    </location>
    <ligand>
        <name>Mn(2+)</name>
        <dbReference type="ChEBI" id="CHEBI:29035"/>
        <label>1</label>
    </ligand>
</feature>
<comment type="cofactor">
    <cofactor evidence="11">
        <name>Mn(2+)</name>
        <dbReference type="ChEBI" id="CHEBI:29035"/>
    </cofactor>
    <text evidence="11">Binds 2 manganese ions per subunit.</text>
</comment>
<evidence type="ECO:0000256" key="9">
    <source>
        <dbReference type="PIRSR" id="PIRSR601233-1"/>
    </source>
</evidence>
<dbReference type="GO" id="GO:0005525">
    <property type="term" value="F:GTP binding"/>
    <property type="evidence" value="ECO:0007669"/>
    <property type="project" value="UniProtKB-KW"/>
</dbReference>
<evidence type="ECO:0000256" key="7">
    <source>
        <dbReference type="ARBA" id="ARBA00023211"/>
    </source>
</evidence>
<dbReference type="GO" id="GO:0042245">
    <property type="term" value="P:RNA repair"/>
    <property type="evidence" value="ECO:0007669"/>
    <property type="project" value="UniProtKB-KW"/>
</dbReference>
<evidence type="ECO:0000256" key="4">
    <source>
        <dbReference type="ARBA" id="ARBA00022741"/>
    </source>
</evidence>
<keyword evidence="3 11" id="KW-0479">Metal-binding</keyword>
<dbReference type="PANTHER" id="PTHR43749:SF2">
    <property type="entry name" value="RNA-SPLICING LIGASE RTCB"/>
    <property type="match status" value="1"/>
</dbReference>
<dbReference type="GO" id="GO:0030145">
    <property type="term" value="F:manganese ion binding"/>
    <property type="evidence" value="ECO:0007669"/>
    <property type="project" value="TreeGrafter"/>
</dbReference>
<dbReference type="GO" id="GO:0170057">
    <property type="term" value="F:RNA ligase (GTP) activity"/>
    <property type="evidence" value="ECO:0007669"/>
    <property type="project" value="UniProtKB-EC"/>
</dbReference>
<feature type="binding site" evidence="10">
    <location>
        <begin position="340"/>
        <end position="343"/>
    </location>
    <ligand>
        <name>GMP</name>
        <dbReference type="ChEBI" id="CHEBI:58115"/>
    </ligand>
</feature>
<keyword evidence="2" id="KW-0436">Ligase</keyword>
<proteinExistence type="predicted"/>
<comment type="caution">
    <text evidence="12">The sequence shown here is derived from an EMBL/GenBank/DDBJ whole genome shotgun (WGS) entry which is preliminary data.</text>
</comment>
<evidence type="ECO:0000256" key="5">
    <source>
        <dbReference type="ARBA" id="ARBA00022800"/>
    </source>
</evidence>
<dbReference type="PANTHER" id="PTHR43749">
    <property type="entry name" value="RNA-SPLICING LIGASE RTCB"/>
    <property type="match status" value="1"/>
</dbReference>
<dbReference type="OrthoDB" id="9802323at2"/>
<reference evidence="12 13" key="1">
    <citation type="submission" date="2020-01" db="EMBL/GenBank/DDBJ databases">
        <title>Whole-genome sequence of Heliobacterium undosum DSM 13378.</title>
        <authorList>
            <person name="Kyndt J.A."/>
            <person name="Meyer T.E."/>
        </authorList>
    </citation>
    <scope>NUCLEOTIDE SEQUENCE [LARGE SCALE GENOMIC DNA]</scope>
    <source>
        <strain evidence="12 13">DSM 13378</strain>
    </source>
</reference>
<dbReference type="GO" id="GO:0006281">
    <property type="term" value="P:DNA repair"/>
    <property type="evidence" value="ECO:0007669"/>
    <property type="project" value="TreeGrafter"/>
</dbReference>